<dbReference type="Proteomes" id="UP000504607">
    <property type="component" value="Unplaced"/>
</dbReference>
<feature type="region of interest" description="Disordered" evidence="1">
    <location>
        <begin position="1"/>
        <end position="25"/>
    </location>
</feature>
<organism evidence="2 3">
    <name type="scientific">Elaeis guineensis var. tenera</name>
    <name type="common">Oil palm</name>
    <dbReference type="NCBI Taxonomy" id="51953"/>
    <lineage>
        <taxon>Eukaryota</taxon>
        <taxon>Viridiplantae</taxon>
        <taxon>Streptophyta</taxon>
        <taxon>Embryophyta</taxon>
        <taxon>Tracheophyta</taxon>
        <taxon>Spermatophyta</taxon>
        <taxon>Magnoliopsida</taxon>
        <taxon>Liliopsida</taxon>
        <taxon>Arecaceae</taxon>
        <taxon>Arecoideae</taxon>
        <taxon>Cocoseae</taxon>
        <taxon>Elaeidinae</taxon>
        <taxon>Elaeis</taxon>
    </lineage>
</organism>
<dbReference type="KEGG" id="egu:105032422"/>
<gene>
    <name evidence="3" type="primary">LOC105032422</name>
</gene>
<feature type="region of interest" description="Disordered" evidence="1">
    <location>
        <begin position="134"/>
        <end position="212"/>
    </location>
</feature>
<feature type="compositionally biased region" description="Basic and acidic residues" evidence="1">
    <location>
        <begin position="173"/>
        <end position="183"/>
    </location>
</feature>
<dbReference type="InParanoid" id="A0A6I9Q9C6"/>
<evidence type="ECO:0000256" key="1">
    <source>
        <dbReference type="SAM" id="MobiDB-lite"/>
    </source>
</evidence>
<dbReference type="PANTHER" id="PTHR31903">
    <property type="entry name" value="F12F1.11-RELATED"/>
    <property type="match status" value="1"/>
</dbReference>
<protein>
    <submittedName>
        <fullName evidence="3">Uncharacterized protein LOC105032422</fullName>
    </submittedName>
</protein>
<sequence>MKNLYPKGKGKIHPSPASPSASNGGGPSSDALAVLKLLPAAILALTAALGNEDKEVLAYLITTSINGPGMVASAAMDSGGGGGEERRRCRRVGGVHRPLFDCGCFDCYTSFWSRWDCSPDRELIHHAIEAFEEHLASSESKGGGGGGRGRRRERRASDRSEKGKKSKVKAKKKAEENTEEKVLEVPAVSFSGEEQAAEVDDDEKWEVEEGGNEMEVAAGDERRRAWPDMMGLFNSRLWSLWSPDA</sequence>
<proteinExistence type="predicted"/>
<evidence type="ECO:0000313" key="3">
    <source>
        <dbReference type="RefSeq" id="XP_010905169.1"/>
    </source>
</evidence>
<dbReference type="RefSeq" id="XP_010905169.1">
    <property type="nucleotide sequence ID" value="XM_010906867.3"/>
</dbReference>
<accession>A0A6I9Q9C6</accession>
<feature type="compositionally biased region" description="Low complexity" evidence="1">
    <location>
        <begin position="14"/>
        <end position="25"/>
    </location>
</feature>
<name>A0A6I9Q9C6_ELAGV</name>
<dbReference type="GeneID" id="105032422"/>
<feature type="compositionally biased region" description="Acidic residues" evidence="1">
    <location>
        <begin position="195"/>
        <end position="212"/>
    </location>
</feature>
<dbReference type="PANTHER" id="PTHR31903:SF4">
    <property type="entry name" value="OS11G0490300 PROTEIN"/>
    <property type="match status" value="1"/>
</dbReference>
<dbReference type="OrthoDB" id="1937859at2759"/>
<dbReference type="AlphaFoldDB" id="A0A6I9Q9C6"/>
<evidence type="ECO:0000313" key="2">
    <source>
        <dbReference type="Proteomes" id="UP000504607"/>
    </source>
</evidence>
<reference evidence="3" key="1">
    <citation type="submission" date="2025-08" db="UniProtKB">
        <authorList>
            <consortium name="RefSeq"/>
        </authorList>
    </citation>
    <scope>IDENTIFICATION</scope>
</reference>
<dbReference type="FunCoup" id="A0A6I9Q9C6">
    <property type="interactions" value="53"/>
</dbReference>
<keyword evidence="2" id="KW-1185">Reference proteome</keyword>